<accession>A0A699ZZG0</accession>
<reference evidence="1 2" key="1">
    <citation type="submission" date="2020-02" db="EMBL/GenBank/DDBJ databases">
        <title>Draft genome sequence of Haematococcus lacustris strain NIES-144.</title>
        <authorList>
            <person name="Morimoto D."/>
            <person name="Nakagawa S."/>
            <person name="Yoshida T."/>
            <person name="Sawayama S."/>
        </authorList>
    </citation>
    <scope>NUCLEOTIDE SEQUENCE [LARGE SCALE GENOMIC DNA]</scope>
    <source>
        <strain evidence="1 2">NIES-144</strain>
    </source>
</reference>
<sequence length="46" mass="5250">MPLQGPPLKWTLSAQAWWRPSAACGWEWWRLTVPSAPASWALCCDH</sequence>
<evidence type="ECO:0000313" key="1">
    <source>
        <dbReference type="EMBL" id="GFH27605.1"/>
    </source>
</evidence>
<feature type="non-terminal residue" evidence="1">
    <location>
        <position position="1"/>
    </location>
</feature>
<evidence type="ECO:0000313" key="2">
    <source>
        <dbReference type="Proteomes" id="UP000485058"/>
    </source>
</evidence>
<dbReference type="EMBL" id="BLLF01003542">
    <property type="protein sequence ID" value="GFH27605.1"/>
    <property type="molecule type" value="Genomic_DNA"/>
</dbReference>
<comment type="caution">
    <text evidence="1">The sequence shown here is derived from an EMBL/GenBank/DDBJ whole genome shotgun (WGS) entry which is preliminary data.</text>
</comment>
<name>A0A699ZZG0_HAELA</name>
<organism evidence="1 2">
    <name type="scientific">Haematococcus lacustris</name>
    <name type="common">Green alga</name>
    <name type="synonym">Haematococcus pluvialis</name>
    <dbReference type="NCBI Taxonomy" id="44745"/>
    <lineage>
        <taxon>Eukaryota</taxon>
        <taxon>Viridiplantae</taxon>
        <taxon>Chlorophyta</taxon>
        <taxon>core chlorophytes</taxon>
        <taxon>Chlorophyceae</taxon>
        <taxon>CS clade</taxon>
        <taxon>Chlamydomonadales</taxon>
        <taxon>Haematococcaceae</taxon>
        <taxon>Haematococcus</taxon>
    </lineage>
</organism>
<keyword evidence="2" id="KW-1185">Reference proteome</keyword>
<proteinExistence type="predicted"/>
<dbReference type="AlphaFoldDB" id="A0A699ZZG0"/>
<dbReference type="Proteomes" id="UP000485058">
    <property type="component" value="Unassembled WGS sequence"/>
</dbReference>
<protein>
    <submittedName>
        <fullName evidence="1">Uncharacterized protein</fullName>
    </submittedName>
</protein>
<gene>
    <name evidence="1" type="ORF">HaLaN_25955</name>
</gene>